<evidence type="ECO:0000259" key="4">
    <source>
        <dbReference type="SMART" id="SM00797"/>
    </source>
</evidence>
<dbReference type="PANTHER" id="PTHR43309:SF5">
    <property type="entry name" value="5-OXOPROLINASE SUBUNIT C"/>
    <property type="match status" value="1"/>
</dbReference>
<keyword evidence="8" id="KW-1185">Reference proteome</keyword>
<dbReference type="AlphaFoldDB" id="A0AAI9AH61"/>
<evidence type="ECO:0000313" key="8">
    <source>
        <dbReference type="Proteomes" id="UP000306825"/>
    </source>
</evidence>
<sequence>MIKIIEAGFLSTIQDLGRYGFTDIGLSHSGAMDEFSYLLANALLGDKQKPCIEISTYSKFSFQTYTDISISICGIEALVLINENEYNINRTFKLKKGDIVTIKPLKGNFIYICFKNGIKCEKKYGSYSVSIREKILSPLKNGDEIKLQKPQIIPNRYFKQNIIINQALVLRVILGYQKDYFHINDFFNQEYELKTLNRQGAILSGKIQAKQYDIVSEGISFGAIQIPPNGNLIVLLKEHQTIGGYPKIGNVLPLDCFKLSQLKRGKVIFKEISLEEAKKEMTDFYRFFNTLLINYKNTN</sequence>
<dbReference type="InterPro" id="IPR029000">
    <property type="entry name" value="Cyclophilin-like_dom_sf"/>
</dbReference>
<evidence type="ECO:0000313" key="5">
    <source>
        <dbReference type="EMBL" id="EDM23429.1"/>
    </source>
</evidence>
<reference evidence="5 7" key="1">
    <citation type="journal article" date="2011" name="Stand. Genomic Sci.">
        <title>Draft genome sequence of Caminibacter mediatlanticus strain TB-2, an epsilonproteobacterium isolated from a deep-sea hydrothermal vent.</title>
        <authorList>
            <person name="Giovannelli D."/>
            <person name="Ferriera S."/>
            <person name="Johnson J."/>
            <person name="Kravitz S."/>
            <person name="Perez-Rodriguez I."/>
            <person name="Ricci J."/>
            <person name="O'Brien C."/>
            <person name="Voordeckers J.W."/>
            <person name="Bini E."/>
            <person name="Vetriani C."/>
        </authorList>
    </citation>
    <scope>NUCLEOTIDE SEQUENCE [LARGE SCALE GENOMIC DNA]</scope>
    <source>
        <strain evidence="5 7">TB-2</strain>
    </source>
</reference>
<keyword evidence="1" id="KW-0547">Nucleotide-binding</keyword>
<dbReference type="EMBL" id="ABCJ01000005">
    <property type="protein sequence ID" value="EDM23429.1"/>
    <property type="molecule type" value="Genomic_DNA"/>
</dbReference>
<dbReference type="Proteomes" id="UP000003288">
    <property type="component" value="Unassembled WGS sequence"/>
</dbReference>
<dbReference type="Gene3D" id="2.40.100.10">
    <property type="entry name" value="Cyclophilin-like"/>
    <property type="match status" value="1"/>
</dbReference>
<dbReference type="PANTHER" id="PTHR43309">
    <property type="entry name" value="5-OXOPROLINASE SUBUNIT C"/>
    <property type="match status" value="1"/>
</dbReference>
<name>A0AAI9AH61_9BACT</name>
<protein>
    <submittedName>
        <fullName evidence="5">Allophanate hydrolase subunit 2</fullName>
    </submittedName>
    <submittedName>
        <fullName evidence="6">Biotin-dependent carboxyltransferase family protein</fullName>
    </submittedName>
</protein>
<dbReference type="RefSeq" id="WP_007474640.1">
    <property type="nucleotide sequence ID" value="NZ_ABCJ01000005.1"/>
</dbReference>
<proteinExistence type="predicted"/>
<evidence type="ECO:0000313" key="6">
    <source>
        <dbReference type="EMBL" id="QCT94002.1"/>
    </source>
</evidence>
<dbReference type="Proteomes" id="UP000306825">
    <property type="component" value="Chromosome"/>
</dbReference>
<dbReference type="SMART" id="SM00797">
    <property type="entry name" value="AHS2"/>
    <property type="match status" value="1"/>
</dbReference>
<dbReference type="InterPro" id="IPR052708">
    <property type="entry name" value="PxpC"/>
</dbReference>
<evidence type="ECO:0000256" key="2">
    <source>
        <dbReference type="ARBA" id="ARBA00022801"/>
    </source>
</evidence>
<dbReference type="InterPro" id="IPR003778">
    <property type="entry name" value="CT_A_B"/>
</dbReference>
<reference evidence="6 8" key="2">
    <citation type="submission" date="2019-05" db="EMBL/GenBank/DDBJ databases">
        <title>A comparative analysis of the Nautiliaceae.</title>
        <authorList>
            <person name="Grosche A."/>
            <person name="Smedile F."/>
            <person name="Vetriani C."/>
        </authorList>
    </citation>
    <scope>NUCLEOTIDE SEQUENCE [LARGE SCALE GENOMIC DNA]</scope>
    <source>
        <strain evidence="6 8">TB-2</strain>
    </source>
</reference>
<evidence type="ECO:0000256" key="1">
    <source>
        <dbReference type="ARBA" id="ARBA00022741"/>
    </source>
</evidence>
<feature type="domain" description="Carboxyltransferase" evidence="4">
    <location>
        <begin position="23"/>
        <end position="288"/>
    </location>
</feature>
<dbReference type="GO" id="GO:0005524">
    <property type="term" value="F:ATP binding"/>
    <property type="evidence" value="ECO:0007669"/>
    <property type="project" value="UniProtKB-KW"/>
</dbReference>
<keyword evidence="2 5" id="KW-0378">Hydrolase</keyword>
<dbReference type="Pfam" id="PF02626">
    <property type="entry name" value="CT_A_B"/>
    <property type="match status" value="1"/>
</dbReference>
<dbReference type="EMBL" id="CP040463">
    <property type="protein sequence ID" value="QCT94002.1"/>
    <property type="molecule type" value="Genomic_DNA"/>
</dbReference>
<accession>A0AAI9AH61</accession>
<gene>
    <name evidence="5" type="ORF">CMTB2_07837</name>
    <name evidence="6" type="ORF">FE773_02055</name>
</gene>
<keyword evidence="3" id="KW-0067">ATP-binding</keyword>
<dbReference type="GO" id="GO:0016787">
    <property type="term" value="F:hydrolase activity"/>
    <property type="evidence" value="ECO:0007669"/>
    <property type="project" value="UniProtKB-KW"/>
</dbReference>
<evidence type="ECO:0000256" key="3">
    <source>
        <dbReference type="ARBA" id="ARBA00022840"/>
    </source>
</evidence>
<organism evidence="5 7">
    <name type="scientific">Caminibacter mediatlanticus TB-2</name>
    <dbReference type="NCBI Taxonomy" id="391592"/>
    <lineage>
        <taxon>Bacteria</taxon>
        <taxon>Pseudomonadati</taxon>
        <taxon>Campylobacterota</taxon>
        <taxon>Epsilonproteobacteria</taxon>
        <taxon>Nautiliales</taxon>
        <taxon>Nautiliaceae</taxon>
        <taxon>Caminibacter</taxon>
    </lineage>
</organism>
<evidence type="ECO:0000313" key="7">
    <source>
        <dbReference type="Proteomes" id="UP000003288"/>
    </source>
</evidence>